<proteinExistence type="predicted"/>
<accession>A0A8D8AVU7</accession>
<dbReference type="EMBL" id="HBUE01050333">
    <property type="protein sequence ID" value="CAG6464136.1"/>
    <property type="molecule type" value="Transcribed_RNA"/>
</dbReference>
<evidence type="ECO:0000313" key="1">
    <source>
        <dbReference type="EMBL" id="CAG6464132.1"/>
    </source>
</evidence>
<sequence length="122" mass="13032">MVVHLLAGRGRGCGPAPADIDRQQRSAAAVPQQLLRQVAQQFADSRPLEPRVPVFESGAVCAAAVCLPLHRVVRLQRAQEGRDGAGVRNLYRVLAAGVHRVRHDVRGVGAARPRAQLLPGAV</sequence>
<name>A0A8D8AVU7_CULPI</name>
<dbReference type="EMBL" id="HBUE01050327">
    <property type="protein sequence ID" value="CAG6464128.1"/>
    <property type="molecule type" value="Transcribed_RNA"/>
</dbReference>
<reference evidence="1" key="1">
    <citation type="submission" date="2021-05" db="EMBL/GenBank/DDBJ databases">
        <authorList>
            <person name="Alioto T."/>
            <person name="Alioto T."/>
            <person name="Gomez Garrido J."/>
        </authorList>
    </citation>
    <scope>NUCLEOTIDE SEQUENCE</scope>
</reference>
<dbReference type="AlphaFoldDB" id="A0A8D8AVU7"/>
<protein>
    <submittedName>
        <fullName evidence="1">(northern house mosquito) hypothetical protein</fullName>
    </submittedName>
</protein>
<organism evidence="1">
    <name type="scientific">Culex pipiens</name>
    <name type="common">House mosquito</name>
    <dbReference type="NCBI Taxonomy" id="7175"/>
    <lineage>
        <taxon>Eukaryota</taxon>
        <taxon>Metazoa</taxon>
        <taxon>Ecdysozoa</taxon>
        <taxon>Arthropoda</taxon>
        <taxon>Hexapoda</taxon>
        <taxon>Insecta</taxon>
        <taxon>Pterygota</taxon>
        <taxon>Neoptera</taxon>
        <taxon>Endopterygota</taxon>
        <taxon>Diptera</taxon>
        <taxon>Nematocera</taxon>
        <taxon>Culicoidea</taxon>
        <taxon>Culicidae</taxon>
        <taxon>Culicinae</taxon>
        <taxon>Culicini</taxon>
        <taxon>Culex</taxon>
        <taxon>Culex</taxon>
    </lineage>
</organism>
<dbReference type="EMBL" id="HBUE01050330">
    <property type="protein sequence ID" value="CAG6464132.1"/>
    <property type="molecule type" value="Transcribed_RNA"/>
</dbReference>